<dbReference type="Proteomes" id="UP001219934">
    <property type="component" value="Unassembled WGS sequence"/>
</dbReference>
<dbReference type="Gene3D" id="2.60.40.10">
    <property type="entry name" value="Immunoglobulins"/>
    <property type="match status" value="2"/>
</dbReference>
<dbReference type="PANTHER" id="PTHR23037">
    <property type="entry name" value="CYTOKINE RECEPTOR"/>
    <property type="match status" value="1"/>
</dbReference>
<feature type="chain" id="PRO_5041970394" description="Cytokine receptor-like factor 2-like D1 domain-containing protein" evidence="9">
    <location>
        <begin position="19"/>
        <end position="348"/>
    </location>
</feature>
<keyword evidence="5 8" id="KW-0472">Membrane</keyword>
<feature type="signal peptide" evidence="9">
    <location>
        <begin position="1"/>
        <end position="18"/>
    </location>
</feature>
<keyword evidence="2 8" id="KW-0812">Transmembrane</keyword>
<keyword evidence="4 8" id="KW-1133">Transmembrane helix</keyword>
<evidence type="ECO:0000256" key="7">
    <source>
        <dbReference type="SAM" id="MobiDB-lite"/>
    </source>
</evidence>
<dbReference type="Pfam" id="PF21604">
    <property type="entry name" value="CRLF2_D1"/>
    <property type="match status" value="1"/>
</dbReference>
<evidence type="ECO:0000256" key="1">
    <source>
        <dbReference type="ARBA" id="ARBA00004167"/>
    </source>
</evidence>
<feature type="compositionally biased region" description="Low complexity" evidence="7">
    <location>
        <begin position="329"/>
        <end position="339"/>
    </location>
</feature>
<feature type="region of interest" description="Disordered" evidence="7">
    <location>
        <begin position="295"/>
        <end position="348"/>
    </location>
</feature>
<gene>
    <name evidence="11" type="ORF">JOQ06_018579</name>
</gene>
<dbReference type="SUPFAM" id="SSF49265">
    <property type="entry name" value="Fibronectin type III"/>
    <property type="match status" value="2"/>
</dbReference>
<comment type="caution">
    <text evidence="11">The sequence shown here is derived from an EMBL/GenBank/DDBJ whole genome shotgun (WGS) entry which is preliminary data.</text>
</comment>
<evidence type="ECO:0000256" key="6">
    <source>
        <dbReference type="ARBA" id="ARBA00023170"/>
    </source>
</evidence>
<keyword evidence="3 9" id="KW-0732">Signal</keyword>
<evidence type="ECO:0000313" key="11">
    <source>
        <dbReference type="EMBL" id="KAJ4929556.1"/>
    </source>
</evidence>
<evidence type="ECO:0000256" key="2">
    <source>
        <dbReference type="ARBA" id="ARBA00022692"/>
    </source>
</evidence>
<dbReference type="EMBL" id="JAPTMU010000016">
    <property type="protein sequence ID" value="KAJ4929556.1"/>
    <property type="molecule type" value="Genomic_DNA"/>
</dbReference>
<evidence type="ECO:0000256" key="8">
    <source>
        <dbReference type="SAM" id="Phobius"/>
    </source>
</evidence>
<dbReference type="PANTHER" id="PTHR23037:SF47">
    <property type="entry name" value="INTERLEUKIN 2 RECEPTOR SUBUNIT GAMMA"/>
    <property type="match status" value="1"/>
</dbReference>
<reference evidence="11" key="1">
    <citation type="submission" date="2022-11" db="EMBL/GenBank/DDBJ databases">
        <title>Chromosome-level genome of Pogonophryne albipinna.</title>
        <authorList>
            <person name="Jo E."/>
        </authorList>
    </citation>
    <scope>NUCLEOTIDE SEQUENCE</scope>
    <source>
        <strain evidence="11">SGF0006</strain>
        <tissue evidence="11">Muscle</tissue>
    </source>
</reference>
<accession>A0AAD6ARC8</accession>
<evidence type="ECO:0000256" key="3">
    <source>
        <dbReference type="ARBA" id="ARBA00022729"/>
    </source>
</evidence>
<dbReference type="GO" id="GO:0004896">
    <property type="term" value="F:cytokine receptor activity"/>
    <property type="evidence" value="ECO:0007669"/>
    <property type="project" value="InterPro"/>
</dbReference>
<name>A0AAD6ARC8_9TELE</name>
<keyword evidence="6" id="KW-0675">Receptor</keyword>
<keyword evidence="12" id="KW-1185">Reference proteome</keyword>
<evidence type="ECO:0000256" key="9">
    <source>
        <dbReference type="SAM" id="SignalP"/>
    </source>
</evidence>
<protein>
    <recommendedName>
        <fullName evidence="10">Cytokine receptor-like factor 2-like D1 domain-containing protein</fullName>
    </recommendedName>
</protein>
<sequence>MMATRLLLFLCLTGHVFAKEPPDAVECLVMHLEYIHCSWNKNRTPEVNYTFYSWFPYKTPRECPSYFSENSINTGCKQPYLQTGDRFSDFNTKLVHGNDSYEKIHKLKERVKFNPPYKVTVQFGLDSNLWLNWTQISHCVESQVRYRINSKAWMTYPVRAGIQNYCINLPSSALYELQVRSKLENLCGGSQNSFWSNWSEPVFWGSKNNSTDTPHMNSSMSVWTPVLYGLGAFILILLVMMLLHHERIRIILIPVVPKPSLPPNVEDWFQFPKGLKESFKDNERPCPVREYCHVPESDSESSDCSTCSGTTDQTDCSVSIPVNESDLPTSCSSSTSTVSSEEEKQDSV</sequence>
<dbReference type="InterPro" id="IPR036116">
    <property type="entry name" value="FN3_sf"/>
</dbReference>
<evidence type="ECO:0000313" key="12">
    <source>
        <dbReference type="Proteomes" id="UP001219934"/>
    </source>
</evidence>
<evidence type="ECO:0000256" key="4">
    <source>
        <dbReference type="ARBA" id="ARBA00022989"/>
    </source>
</evidence>
<dbReference type="InterPro" id="IPR013783">
    <property type="entry name" value="Ig-like_fold"/>
</dbReference>
<dbReference type="GO" id="GO:0009897">
    <property type="term" value="C:external side of plasma membrane"/>
    <property type="evidence" value="ECO:0007669"/>
    <property type="project" value="TreeGrafter"/>
</dbReference>
<comment type="subcellular location">
    <subcellularLocation>
        <location evidence="1">Membrane</location>
        <topology evidence="1">Single-pass membrane protein</topology>
    </subcellularLocation>
</comment>
<feature type="domain" description="Cytokine receptor-like factor 2-like D1" evidence="10">
    <location>
        <begin position="32"/>
        <end position="76"/>
    </location>
</feature>
<evidence type="ECO:0000259" key="10">
    <source>
        <dbReference type="Pfam" id="PF21604"/>
    </source>
</evidence>
<evidence type="ECO:0000256" key="5">
    <source>
        <dbReference type="ARBA" id="ARBA00023136"/>
    </source>
</evidence>
<dbReference type="InterPro" id="IPR048651">
    <property type="entry name" value="CRLF2-like_D1"/>
</dbReference>
<dbReference type="PROSITE" id="PS01355">
    <property type="entry name" value="HEMATOPO_REC_S_F1"/>
    <property type="match status" value="1"/>
</dbReference>
<proteinExistence type="predicted"/>
<dbReference type="AlphaFoldDB" id="A0AAD6ARC8"/>
<dbReference type="InterPro" id="IPR003531">
    <property type="entry name" value="Hempt_rcpt_S_F1_CS"/>
</dbReference>
<feature type="transmembrane region" description="Helical" evidence="8">
    <location>
        <begin position="222"/>
        <end position="243"/>
    </location>
</feature>
<organism evidence="11 12">
    <name type="scientific">Pogonophryne albipinna</name>
    <dbReference type="NCBI Taxonomy" id="1090488"/>
    <lineage>
        <taxon>Eukaryota</taxon>
        <taxon>Metazoa</taxon>
        <taxon>Chordata</taxon>
        <taxon>Craniata</taxon>
        <taxon>Vertebrata</taxon>
        <taxon>Euteleostomi</taxon>
        <taxon>Actinopterygii</taxon>
        <taxon>Neopterygii</taxon>
        <taxon>Teleostei</taxon>
        <taxon>Neoteleostei</taxon>
        <taxon>Acanthomorphata</taxon>
        <taxon>Eupercaria</taxon>
        <taxon>Perciformes</taxon>
        <taxon>Notothenioidei</taxon>
        <taxon>Pogonophryne</taxon>
    </lineage>
</organism>
<feature type="compositionally biased region" description="Low complexity" evidence="7">
    <location>
        <begin position="302"/>
        <end position="317"/>
    </location>
</feature>